<dbReference type="Gene3D" id="2.60.120.260">
    <property type="entry name" value="Galactose-binding domain-like"/>
    <property type="match status" value="1"/>
</dbReference>
<comment type="similarity">
    <text evidence="3">Belongs to the glycosyl hydrolase 3 family.</text>
</comment>
<keyword evidence="5 11" id="KW-0378">Hydrolase</keyword>
<dbReference type="GO" id="GO:0009251">
    <property type="term" value="P:glucan catabolic process"/>
    <property type="evidence" value="ECO:0007669"/>
    <property type="project" value="TreeGrafter"/>
</dbReference>
<dbReference type="Proteomes" id="UP000016935">
    <property type="component" value="Unassembled WGS sequence"/>
</dbReference>
<dbReference type="STRING" id="671987.R0IGD4"/>
<evidence type="ECO:0000256" key="3">
    <source>
        <dbReference type="ARBA" id="ARBA00005336"/>
    </source>
</evidence>
<dbReference type="InterPro" id="IPR036881">
    <property type="entry name" value="Glyco_hydro_3_C_sf"/>
</dbReference>
<evidence type="ECO:0000256" key="2">
    <source>
        <dbReference type="ARBA" id="ARBA00004987"/>
    </source>
</evidence>
<dbReference type="PANTHER" id="PTHR42715">
    <property type="entry name" value="BETA-GLUCOSIDASE"/>
    <property type="match status" value="1"/>
</dbReference>
<dbReference type="Gene3D" id="3.20.20.300">
    <property type="entry name" value="Glycoside hydrolase, family 3, N-terminal domain"/>
    <property type="match status" value="1"/>
</dbReference>
<dbReference type="InterPro" id="IPR017853">
    <property type="entry name" value="GH"/>
</dbReference>
<dbReference type="SUPFAM" id="SSF52279">
    <property type="entry name" value="Beta-D-glucan exohydrolase, C-terminal domain"/>
    <property type="match status" value="1"/>
</dbReference>
<dbReference type="InterPro" id="IPR036962">
    <property type="entry name" value="Glyco_hydro_3_N_sf"/>
</dbReference>
<dbReference type="GO" id="GO:0008422">
    <property type="term" value="F:beta-glucosidase activity"/>
    <property type="evidence" value="ECO:0007669"/>
    <property type="project" value="UniProtKB-EC"/>
</dbReference>
<dbReference type="SUPFAM" id="SSF51445">
    <property type="entry name" value="(Trans)glycosidases"/>
    <property type="match status" value="1"/>
</dbReference>
<dbReference type="InterPro" id="IPR002772">
    <property type="entry name" value="Glyco_hydro_3_C"/>
</dbReference>
<evidence type="ECO:0000313" key="12">
    <source>
        <dbReference type="Proteomes" id="UP000016935"/>
    </source>
</evidence>
<dbReference type="SMART" id="SM01217">
    <property type="entry name" value="Fn3_like"/>
    <property type="match status" value="1"/>
</dbReference>
<evidence type="ECO:0000313" key="11">
    <source>
        <dbReference type="EMBL" id="EOA84310.1"/>
    </source>
</evidence>
<organism evidence="11 12">
    <name type="scientific">Exserohilum turcicum (strain 28A)</name>
    <name type="common">Northern leaf blight fungus</name>
    <name type="synonym">Setosphaeria turcica</name>
    <dbReference type="NCBI Taxonomy" id="671987"/>
    <lineage>
        <taxon>Eukaryota</taxon>
        <taxon>Fungi</taxon>
        <taxon>Dikarya</taxon>
        <taxon>Ascomycota</taxon>
        <taxon>Pezizomycotina</taxon>
        <taxon>Dothideomycetes</taxon>
        <taxon>Pleosporomycetidae</taxon>
        <taxon>Pleosporales</taxon>
        <taxon>Pleosporineae</taxon>
        <taxon>Pleosporaceae</taxon>
        <taxon>Exserohilum</taxon>
    </lineage>
</organism>
<dbReference type="InterPro" id="IPR001764">
    <property type="entry name" value="Glyco_hydro_3_N"/>
</dbReference>
<evidence type="ECO:0000256" key="7">
    <source>
        <dbReference type="ARBA" id="ARBA00023277"/>
    </source>
</evidence>
<dbReference type="Gene3D" id="3.40.50.1700">
    <property type="entry name" value="Glycoside hydrolase family 3 C-terminal domain"/>
    <property type="match status" value="1"/>
</dbReference>
<reference evidence="11 12" key="1">
    <citation type="journal article" date="2012" name="PLoS Pathog.">
        <title>Diverse lifestyles and strategies of plant pathogenesis encoded in the genomes of eighteen Dothideomycetes fungi.</title>
        <authorList>
            <person name="Ohm R.A."/>
            <person name="Feau N."/>
            <person name="Henrissat B."/>
            <person name="Schoch C.L."/>
            <person name="Horwitz B.A."/>
            <person name="Barry K.W."/>
            <person name="Condon B.J."/>
            <person name="Copeland A.C."/>
            <person name="Dhillon B."/>
            <person name="Glaser F."/>
            <person name="Hesse C.N."/>
            <person name="Kosti I."/>
            <person name="LaButti K."/>
            <person name="Lindquist E.A."/>
            <person name="Lucas S."/>
            <person name="Salamov A.A."/>
            <person name="Bradshaw R.E."/>
            <person name="Ciuffetti L."/>
            <person name="Hamelin R.C."/>
            <person name="Kema G.H.J."/>
            <person name="Lawrence C."/>
            <person name="Scott J.A."/>
            <person name="Spatafora J.W."/>
            <person name="Turgeon B.G."/>
            <person name="de Wit P.J.G.M."/>
            <person name="Zhong S."/>
            <person name="Goodwin S.B."/>
            <person name="Grigoriev I.V."/>
        </authorList>
    </citation>
    <scope>NUCLEOTIDE SEQUENCE [LARGE SCALE GENOMIC DNA]</scope>
    <source>
        <strain evidence="12">28A</strain>
    </source>
</reference>
<dbReference type="Pfam" id="PF14310">
    <property type="entry name" value="Fn3-like"/>
    <property type="match status" value="1"/>
</dbReference>
<gene>
    <name evidence="11" type="ORF">SETTUDRAFT_92959</name>
</gene>
<keyword evidence="12" id="KW-1185">Reference proteome</keyword>
<dbReference type="GeneID" id="19406005"/>
<dbReference type="Pfam" id="PF00933">
    <property type="entry name" value="Glyco_hydro_3"/>
    <property type="match status" value="1"/>
</dbReference>
<reference evidence="11 12" key="2">
    <citation type="journal article" date="2013" name="PLoS Genet.">
        <title>Comparative genome structure, secondary metabolite, and effector coding capacity across Cochliobolus pathogens.</title>
        <authorList>
            <person name="Condon B.J."/>
            <person name="Leng Y."/>
            <person name="Wu D."/>
            <person name="Bushley K.E."/>
            <person name="Ohm R.A."/>
            <person name="Otillar R."/>
            <person name="Martin J."/>
            <person name="Schackwitz W."/>
            <person name="Grimwood J."/>
            <person name="MohdZainudin N."/>
            <person name="Xue C."/>
            <person name="Wang R."/>
            <person name="Manning V.A."/>
            <person name="Dhillon B."/>
            <person name="Tu Z.J."/>
            <person name="Steffenson B.J."/>
            <person name="Salamov A."/>
            <person name="Sun H."/>
            <person name="Lowry S."/>
            <person name="LaButti K."/>
            <person name="Han J."/>
            <person name="Copeland A."/>
            <person name="Lindquist E."/>
            <person name="Barry K."/>
            <person name="Schmutz J."/>
            <person name="Baker S.E."/>
            <person name="Ciuffetti L.M."/>
            <person name="Grigoriev I.V."/>
            <person name="Zhong S."/>
            <person name="Turgeon B.G."/>
        </authorList>
    </citation>
    <scope>NUCLEOTIDE SEQUENCE [LARGE SCALE GENOMIC DNA]</scope>
    <source>
        <strain evidence="12">28A</strain>
    </source>
</reference>
<evidence type="ECO:0000256" key="5">
    <source>
        <dbReference type="ARBA" id="ARBA00022801"/>
    </source>
</evidence>
<dbReference type="PROSITE" id="PS51820">
    <property type="entry name" value="PA14"/>
    <property type="match status" value="1"/>
</dbReference>
<evidence type="ECO:0000256" key="9">
    <source>
        <dbReference type="ARBA" id="ARBA00023326"/>
    </source>
</evidence>
<name>R0IGD4_EXST2</name>
<evidence type="ECO:0000256" key="8">
    <source>
        <dbReference type="ARBA" id="ARBA00023295"/>
    </source>
</evidence>
<dbReference type="RefSeq" id="XP_008028646.1">
    <property type="nucleotide sequence ID" value="XM_008030455.1"/>
</dbReference>
<feature type="domain" description="PA14" evidence="10">
    <location>
        <begin position="396"/>
        <end position="549"/>
    </location>
</feature>
<dbReference type="InterPro" id="IPR013783">
    <property type="entry name" value="Ig-like_fold"/>
</dbReference>
<evidence type="ECO:0000259" key="10">
    <source>
        <dbReference type="PROSITE" id="PS51820"/>
    </source>
</evidence>
<sequence length="830" mass="90440">MSQLPAKFTDLLAELTLDEKVTLLSGRDFTHAAGVVRLGIPPLRVADSVCGIRPSGLEASTTTASFPNTACYGSTWDSELLGRLGEELARQARQKSAQVVLGPTINIHRDPRAGRNFECFSEDPFISGALASAIVNGVQRGGVGSCPKHFVANDAETLRHFYDVKEKVNGRPLREIYLAAWQYLLRGCDPEGVMTAYNKVDGIFCSEHTELYNEVLRGDWGFKGIAMSDWFAVHDTVAPIKAGLDLEMPFPVFRGARLVAKVKSGEVSEAEIDARALKMLELRDRIRGCLGSEAERSVVTKETGDLAREIACGGMVLLKNEGNTLPISNSAAVALIGEYAKDPVCTGGGSASCIPQYRHSPLDVFRKEFKTVEYAQGVRTRRIIPTVSKEISRAKNGSPGVDIAFYNNGNPEDAVFTETSEEGQVWMLGQFKPGLKVPGSHVRLSTTLVPLITGLHTLAVRCTGSFKLMVDGKDVCSSPAIPITTEQFIFNHILLEVRTPVQMEAEIEYKVELIMQGPEKLSIGEPTPYAAALCFEEAYSEHDAIEEAVSIARKSDVSIVYAGRNEQYESEGFDLESIELPTNQTRLIRAVAAASRQTVLILHAGNPIDVREVIDDVEAVLLAHFPGQEGAAATAELLTGRVSPSGKLATTWFKTLSDAPSSPYFPPKDNGDGTATVEYTEGVGVGYRADGLTDKVRWPFGYGLTYTSFSYRGLEVSISGVSRDSKLTCTLLVKNDGKAAAKDVVQVYIVPPSNTPVWRPEKELKGFTKTETLTPGEEATVTVEIQSDMACSYWDEAERVWRIEPGSYGVVVGDQKTSFEVSEGRVWNHL</sequence>
<dbReference type="HOGENOM" id="CLU_004542_4_0_1"/>
<dbReference type="EC" id="3.2.1.21" evidence="4"/>
<keyword evidence="8" id="KW-0326">Glycosidase</keyword>
<dbReference type="PRINTS" id="PR00133">
    <property type="entry name" value="GLHYDRLASE3"/>
</dbReference>
<comment type="pathway">
    <text evidence="2">Glycan metabolism; cellulose degradation.</text>
</comment>
<dbReference type="Gene3D" id="2.60.40.10">
    <property type="entry name" value="Immunoglobulins"/>
    <property type="match status" value="1"/>
</dbReference>
<dbReference type="Pfam" id="PF01915">
    <property type="entry name" value="Glyco_hydro_3_C"/>
    <property type="match status" value="1"/>
</dbReference>
<keyword evidence="7" id="KW-0119">Carbohydrate metabolism</keyword>
<dbReference type="InterPro" id="IPR026891">
    <property type="entry name" value="Fn3-like"/>
</dbReference>
<dbReference type="PANTHER" id="PTHR42715:SF3">
    <property type="entry name" value="BETA-GLUCOSIDASE B-RELATED"/>
    <property type="match status" value="1"/>
</dbReference>
<proteinExistence type="inferred from homology"/>
<comment type="catalytic activity">
    <reaction evidence="1">
        <text>Hydrolysis of terminal, non-reducing beta-D-glucosyl residues with release of beta-D-glucose.</text>
        <dbReference type="EC" id="3.2.1.21"/>
    </reaction>
</comment>
<dbReference type="InterPro" id="IPR050288">
    <property type="entry name" value="Cellulose_deg_GH3"/>
</dbReference>
<accession>R0IGD4</accession>
<protein>
    <recommendedName>
        <fullName evidence="4">beta-glucosidase</fullName>
        <ecNumber evidence="4">3.2.1.21</ecNumber>
    </recommendedName>
</protein>
<keyword evidence="6" id="KW-0325">Glycoprotein</keyword>
<dbReference type="eggNOG" id="ENOG502QWE5">
    <property type="taxonomic scope" value="Eukaryota"/>
</dbReference>
<keyword evidence="9" id="KW-0624">Polysaccharide degradation</keyword>
<evidence type="ECO:0000256" key="6">
    <source>
        <dbReference type="ARBA" id="ARBA00023180"/>
    </source>
</evidence>
<dbReference type="EMBL" id="KB908814">
    <property type="protein sequence ID" value="EOA84310.1"/>
    <property type="molecule type" value="Genomic_DNA"/>
</dbReference>
<dbReference type="AlphaFoldDB" id="R0IGD4"/>
<dbReference type="OrthoDB" id="10036721at2759"/>
<evidence type="ECO:0000256" key="4">
    <source>
        <dbReference type="ARBA" id="ARBA00012744"/>
    </source>
</evidence>
<dbReference type="InterPro" id="IPR037524">
    <property type="entry name" value="PA14/GLEYA"/>
</dbReference>
<evidence type="ECO:0000256" key="1">
    <source>
        <dbReference type="ARBA" id="ARBA00000448"/>
    </source>
</evidence>